<dbReference type="RefSeq" id="WP_108633269.1">
    <property type="nucleotide sequence ID" value="NZ_DAMCKI010000034.1"/>
</dbReference>
<keyword evidence="1" id="KW-0472">Membrane</keyword>
<accession>A0A363NW08</accession>
<comment type="caution">
    <text evidence="2">The sequence shown here is derived from an EMBL/GenBank/DDBJ whole genome shotgun (WGS) entry which is preliminary data.</text>
</comment>
<dbReference type="OrthoDB" id="709866at2"/>
<keyword evidence="1" id="KW-0812">Transmembrane</keyword>
<feature type="transmembrane region" description="Helical" evidence="1">
    <location>
        <begin position="47"/>
        <end position="65"/>
    </location>
</feature>
<proteinExistence type="predicted"/>
<gene>
    <name evidence="2" type="ORF">DCO56_08255</name>
</gene>
<evidence type="ECO:0000313" key="3">
    <source>
        <dbReference type="Proteomes" id="UP000250831"/>
    </source>
</evidence>
<evidence type="ECO:0000256" key="1">
    <source>
        <dbReference type="SAM" id="Phobius"/>
    </source>
</evidence>
<dbReference type="AlphaFoldDB" id="A0A363NW08"/>
<keyword evidence="1" id="KW-1133">Transmembrane helix</keyword>
<evidence type="ECO:0000313" key="2">
    <source>
        <dbReference type="EMBL" id="PUV24937.1"/>
    </source>
</evidence>
<dbReference type="EMBL" id="QCXX01000002">
    <property type="protein sequence ID" value="PUV24937.1"/>
    <property type="molecule type" value="Genomic_DNA"/>
</dbReference>
<feature type="transmembrane region" description="Helical" evidence="1">
    <location>
        <begin position="104"/>
        <end position="125"/>
    </location>
</feature>
<keyword evidence="3" id="KW-1185">Reference proteome</keyword>
<reference evidence="2 3" key="1">
    <citation type="submission" date="2018-04" db="EMBL/GenBank/DDBJ databases">
        <title>Sphingobacterium sp. M46 Genome.</title>
        <authorList>
            <person name="Cheng J."/>
            <person name="Li Y."/>
        </authorList>
    </citation>
    <scope>NUCLEOTIDE SEQUENCE [LARGE SCALE GENOMIC DNA]</scope>
    <source>
        <strain evidence="2 3">M46</strain>
    </source>
</reference>
<protein>
    <submittedName>
        <fullName evidence="2">Uncharacterized protein</fullName>
    </submittedName>
</protein>
<feature type="transmembrane region" description="Helical" evidence="1">
    <location>
        <begin position="77"/>
        <end position="98"/>
    </location>
</feature>
<name>A0A363NW08_9SPHI</name>
<sequence length="138" mass="15761">MKKQLAYIFLRITGFSVLTTFILTAILQANNESAKRARCYMPLFTELLLSFSVLCICLLTLGIFLNNNSRFRSNRVCVFLSFTLLPFGVILLFTYLFITEDGSPTLFGFLHLLATSVPVCSLILWEYYKFNKSLRDGS</sequence>
<feature type="transmembrane region" description="Helical" evidence="1">
    <location>
        <begin position="7"/>
        <end position="27"/>
    </location>
</feature>
<organism evidence="2 3">
    <name type="scientific">Sphingobacterium athyrii</name>
    <dbReference type="NCBI Taxonomy" id="2152717"/>
    <lineage>
        <taxon>Bacteria</taxon>
        <taxon>Pseudomonadati</taxon>
        <taxon>Bacteroidota</taxon>
        <taxon>Sphingobacteriia</taxon>
        <taxon>Sphingobacteriales</taxon>
        <taxon>Sphingobacteriaceae</taxon>
        <taxon>Sphingobacterium</taxon>
    </lineage>
</organism>
<dbReference type="Proteomes" id="UP000250831">
    <property type="component" value="Unassembled WGS sequence"/>
</dbReference>